<dbReference type="Proteomes" id="UP000633509">
    <property type="component" value="Unassembled WGS sequence"/>
</dbReference>
<proteinExistence type="predicted"/>
<comment type="caution">
    <text evidence="2">The sequence shown here is derived from an EMBL/GenBank/DDBJ whole genome shotgun (WGS) entry which is preliminary data.</text>
</comment>
<organism evidence="2 3">
    <name type="scientific">Nonomuraea angiospora</name>
    <dbReference type="NCBI Taxonomy" id="46172"/>
    <lineage>
        <taxon>Bacteria</taxon>
        <taxon>Bacillati</taxon>
        <taxon>Actinomycetota</taxon>
        <taxon>Actinomycetes</taxon>
        <taxon>Streptosporangiales</taxon>
        <taxon>Streptosporangiaceae</taxon>
        <taxon>Nonomuraea</taxon>
    </lineage>
</organism>
<protein>
    <submittedName>
        <fullName evidence="2">Uncharacterized protein</fullName>
    </submittedName>
</protein>
<accession>A0ABR9M5U8</accession>
<evidence type="ECO:0000256" key="1">
    <source>
        <dbReference type="SAM" id="MobiDB-lite"/>
    </source>
</evidence>
<dbReference type="EMBL" id="JADBEK010000001">
    <property type="protein sequence ID" value="MBE1587923.1"/>
    <property type="molecule type" value="Genomic_DNA"/>
</dbReference>
<name>A0ABR9M5U8_9ACTN</name>
<gene>
    <name evidence="2" type="ORF">H4W80_006181</name>
</gene>
<evidence type="ECO:0000313" key="2">
    <source>
        <dbReference type="EMBL" id="MBE1587923.1"/>
    </source>
</evidence>
<sequence length="45" mass="4739">MYRWNPTVRGLRKNWAPVAAGSVRARSAEGAEPSAATRPLATAGS</sequence>
<evidence type="ECO:0000313" key="3">
    <source>
        <dbReference type="Proteomes" id="UP000633509"/>
    </source>
</evidence>
<reference evidence="2 3" key="1">
    <citation type="submission" date="2020-10" db="EMBL/GenBank/DDBJ databases">
        <title>Sequencing the genomes of 1000 actinobacteria strains.</title>
        <authorList>
            <person name="Klenk H.-P."/>
        </authorList>
    </citation>
    <scope>NUCLEOTIDE SEQUENCE [LARGE SCALE GENOMIC DNA]</scope>
    <source>
        <strain evidence="2 3">DSM 43173</strain>
    </source>
</reference>
<keyword evidence="3" id="KW-1185">Reference proteome</keyword>
<feature type="region of interest" description="Disordered" evidence="1">
    <location>
        <begin position="19"/>
        <end position="45"/>
    </location>
</feature>
<dbReference type="RefSeq" id="WP_192788233.1">
    <property type="nucleotide sequence ID" value="NZ_JADBEK010000001.1"/>
</dbReference>